<dbReference type="InterPro" id="IPR013114">
    <property type="entry name" value="FabA_FabZ"/>
</dbReference>
<proteinExistence type="predicted"/>
<reference evidence="3 4" key="1">
    <citation type="journal article" name="Front. Microbiol.">
        <title>Sugar Metabolism of the First Thermophilic Planctomycete Thermogutta terrifontis: Comparative Genomic and Transcriptomic Approaches.</title>
        <authorList>
            <person name="Elcheninov A.G."/>
            <person name="Menzel P."/>
            <person name="Gudbergsdottir S.R."/>
            <person name="Slesarev A.I."/>
            <person name="Kadnikov V.V."/>
            <person name="Krogh A."/>
            <person name="Bonch-Osmolovskaya E.A."/>
            <person name="Peng X."/>
            <person name="Kublanov I.V."/>
        </authorList>
    </citation>
    <scope>NUCLEOTIDE SEQUENCE [LARGE SCALE GENOMIC DNA]</scope>
    <source>
        <strain evidence="3 4">R1</strain>
    </source>
</reference>
<name>A0A286RJQ5_9BACT</name>
<evidence type="ECO:0000256" key="2">
    <source>
        <dbReference type="SAM" id="MobiDB-lite"/>
    </source>
</evidence>
<keyword evidence="1 3" id="KW-0456">Lyase</keyword>
<feature type="region of interest" description="Disordered" evidence="2">
    <location>
        <begin position="156"/>
        <end position="186"/>
    </location>
</feature>
<dbReference type="EC" id="4.2.1.59" evidence="3"/>
<dbReference type="Proteomes" id="UP000215086">
    <property type="component" value="Chromosome"/>
</dbReference>
<dbReference type="InterPro" id="IPR029069">
    <property type="entry name" value="HotDog_dom_sf"/>
</dbReference>
<dbReference type="EMBL" id="CP018477">
    <property type="protein sequence ID" value="ASV76132.1"/>
    <property type="molecule type" value="Genomic_DNA"/>
</dbReference>
<dbReference type="CDD" id="cd01288">
    <property type="entry name" value="FabZ"/>
    <property type="match status" value="1"/>
</dbReference>
<dbReference type="Pfam" id="PF07977">
    <property type="entry name" value="FabA"/>
    <property type="match status" value="1"/>
</dbReference>
<dbReference type="PANTHER" id="PTHR30272:SF1">
    <property type="entry name" value="3-HYDROXYACYL-[ACYL-CARRIER-PROTEIN] DEHYDRATASE"/>
    <property type="match status" value="1"/>
</dbReference>
<dbReference type="SUPFAM" id="SSF54637">
    <property type="entry name" value="Thioesterase/thiol ester dehydrase-isomerase"/>
    <property type="match status" value="1"/>
</dbReference>
<dbReference type="PANTHER" id="PTHR30272">
    <property type="entry name" value="3-HYDROXYACYL-[ACYL-CARRIER-PROTEIN] DEHYDRATASE"/>
    <property type="match status" value="1"/>
</dbReference>
<dbReference type="OrthoDB" id="9787658at2"/>
<accession>A0A286RJQ5</accession>
<evidence type="ECO:0000313" key="3">
    <source>
        <dbReference type="EMBL" id="ASV76132.1"/>
    </source>
</evidence>
<dbReference type="GO" id="GO:0019171">
    <property type="term" value="F:(3R)-hydroxyacyl-[acyl-carrier-protein] dehydratase activity"/>
    <property type="evidence" value="ECO:0007669"/>
    <property type="project" value="UniProtKB-EC"/>
</dbReference>
<dbReference type="Gene3D" id="3.10.129.10">
    <property type="entry name" value="Hotdog Thioesterase"/>
    <property type="match status" value="1"/>
</dbReference>
<organism evidence="3 4">
    <name type="scientific">Thermogutta terrifontis</name>
    <dbReference type="NCBI Taxonomy" id="1331910"/>
    <lineage>
        <taxon>Bacteria</taxon>
        <taxon>Pseudomonadati</taxon>
        <taxon>Planctomycetota</taxon>
        <taxon>Planctomycetia</taxon>
        <taxon>Pirellulales</taxon>
        <taxon>Thermoguttaceae</taxon>
        <taxon>Thermogutta</taxon>
    </lineage>
</organism>
<protein>
    <submittedName>
        <fullName evidence="3">3-hydroxyacyl-[acyl-carrier-protein] dehydratase, FabZ form</fullName>
        <ecNumber evidence="3">4.2.1.59</ecNumber>
    </submittedName>
</protein>
<keyword evidence="4" id="KW-1185">Reference proteome</keyword>
<feature type="compositionally biased region" description="Polar residues" evidence="2">
    <location>
        <begin position="176"/>
        <end position="186"/>
    </location>
</feature>
<dbReference type="KEGG" id="ttf:THTE_3531"/>
<evidence type="ECO:0000256" key="1">
    <source>
        <dbReference type="ARBA" id="ARBA00023239"/>
    </source>
</evidence>
<gene>
    <name evidence="3" type="ORF">THTE_3531</name>
</gene>
<dbReference type="RefSeq" id="WP_095415992.1">
    <property type="nucleotide sequence ID" value="NZ_CP018477.1"/>
</dbReference>
<dbReference type="AlphaFoldDB" id="A0A286RJQ5"/>
<evidence type="ECO:0000313" key="4">
    <source>
        <dbReference type="Proteomes" id="UP000215086"/>
    </source>
</evidence>
<sequence>MRFSLVDRIIDVKPGKEITAVKALSLCEEYLADHFPNFPVLPGVLMLEALTQSAAWLVRITEDFAHSIVVLKEAKRVRFGQFVEPGQVLQVRVEILRDDGRLTEVQAEGMLNGKTTVSARLVMERYNLAERDPTCANLDDSVKRDMRKLLSLLLAGGKMPNSEPPKNTDPFAGSRSVAQSVMSKSS</sequence>